<feature type="domain" description="AB hydrolase-1" evidence="1">
    <location>
        <begin position="117"/>
        <end position="324"/>
    </location>
</feature>
<gene>
    <name evidence="2" type="ORF">EBN03_22965</name>
</gene>
<keyword evidence="3" id="KW-1185">Reference proteome</keyword>
<dbReference type="Proteomes" id="UP000279275">
    <property type="component" value="Unassembled WGS sequence"/>
</dbReference>
<comment type="caution">
    <text evidence="2">The sequence shown here is derived from an EMBL/GenBank/DDBJ whole genome shotgun (WGS) entry which is preliminary data.</text>
</comment>
<dbReference type="InterPro" id="IPR051321">
    <property type="entry name" value="PHA/PHB_synthase"/>
</dbReference>
<sequence length="349" mass="37730">MVAWDVAWRNAGALFGRGIEPYEPTPSVIVSDAPHRRLRRYRGTGAPTGNPVLLVPPLAVTISCYDLRPAQSLVRFLQGLGREVSVVEYGEITYADRHLGFEEWVDDIVPGAIRRVSADHDDAPVDLVGWSFGGTMSLLTAAAHPELPIASVTAVGSPFDQRRNGQIALARQFGRLTGGVELTVPLRITGGVSKYAVRAGFRAQSFDRELRKPLYIARNIADTEALARMESVDRFMAEMPGYPGRFYRQAYRQLILRNEMNKGTVHLGPHQAIELAKLAVPVLLVGGTRDKLASAASVAAGTRVLTGSPEVRFVEVDGSHLGIIAGAEAPATTWAAVADFLAAARLQQA</sequence>
<evidence type="ECO:0000259" key="1">
    <source>
        <dbReference type="Pfam" id="PF00561"/>
    </source>
</evidence>
<accession>A0A3M2L0S3</accession>
<dbReference type="EMBL" id="RFFH01000011">
    <property type="protein sequence ID" value="RMI30093.1"/>
    <property type="molecule type" value="Genomic_DNA"/>
</dbReference>
<dbReference type="AlphaFoldDB" id="A0A3M2L0S3"/>
<evidence type="ECO:0000313" key="2">
    <source>
        <dbReference type="EMBL" id="RMI30093.1"/>
    </source>
</evidence>
<dbReference type="Pfam" id="PF00561">
    <property type="entry name" value="Abhydrolase_1"/>
    <property type="match status" value="1"/>
</dbReference>
<name>A0A3M2L0S3_9NOCA</name>
<evidence type="ECO:0000313" key="3">
    <source>
        <dbReference type="Proteomes" id="UP000279275"/>
    </source>
</evidence>
<dbReference type="PANTHER" id="PTHR36837:SF4">
    <property type="entry name" value="BLR0908 PROTEIN"/>
    <property type="match status" value="1"/>
</dbReference>
<proteinExistence type="predicted"/>
<protein>
    <submittedName>
        <fullName evidence="2">Alpha/beta hydrolase</fullName>
    </submittedName>
</protein>
<dbReference type="InterPro" id="IPR000073">
    <property type="entry name" value="AB_hydrolase_1"/>
</dbReference>
<reference evidence="2 3" key="1">
    <citation type="submission" date="2018-10" db="EMBL/GenBank/DDBJ databases">
        <title>Isolation from cow dung.</title>
        <authorList>
            <person name="Ling L."/>
        </authorList>
    </citation>
    <scope>NUCLEOTIDE SEQUENCE [LARGE SCALE GENOMIC DNA]</scope>
    <source>
        <strain evidence="2 3">NEAU-LL90</strain>
    </source>
</reference>
<dbReference type="InterPro" id="IPR029058">
    <property type="entry name" value="AB_hydrolase_fold"/>
</dbReference>
<dbReference type="RefSeq" id="WP_122190165.1">
    <property type="nucleotide sequence ID" value="NZ_RFFH01000011.1"/>
</dbReference>
<dbReference type="GO" id="GO:0016787">
    <property type="term" value="F:hydrolase activity"/>
    <property type="evidence" value="ECO:0007669"/>
    <property type="project" value="UniProtKB-KW"/>
</dbReference>
<dbReference type="PANTHER" id="PTHR36837">
    <property type="entry name" value="POLY(3-HYDROXYALKANOATE) POLYMERASE SUBUNIT PHAC"/>
    <property type="match status" value="1"/>
</dbReference>
<organism evidence="2 3">
    <name type="scientific">Nocardia stercoris</name>
    <dbReference type="NCBI Taxonomy" id="2483361"/>
    <lineage>
        <taxon>Bacteria</taxon>
        <taxon>Bacillati</taxon>
        <taxon>Actinomycetota</taxon>
        <taxon>Actinomycetes</taxon>
        <taxon>Mycobacteriales</taxon>
        <taxon>Nocardiaceae</taxon>
        <taxon>Nocardia</taxon>
    </lineage>
</organism>
<dbReference type="Gene3D" id="3.40.50.1820">
    <property type="entry name" value="alpha/beta hydrolase"/>
    <property type="match status" value="1"/>
</dbReference>
<dbReference type="OrthoDB" id="345573at2"/>
<dbReference type="SUPFAM" id="SSF53474">
    <property type="entry name" value="alpha/beta-Hydrolases"/>
    <property type="match status" value="1"/>
</dbReference>
<keyword evidence="2" id="KW-0378">Hydrolase</keyword>